<evidence type="ECO:0000313" key="2">
    <source>
        <dbReference type="EMBL" id="KAF1760702.1"/>
    </source>
</evidence>
<reference evidence="2 3" key="1">
    <citation type="submission" date="2019-12" db="EMBL/GenBank/DDBJ databases">
        <title>Chromosome-level assembly of the Caenorhabditis remanei genome.</title>
        <authorList>
            <person name="Teterina A.A."/>
            <person name="Willis J.H."/>
            <person name="Phillips P.C."/>
        </authorList>
    </citation>
    <scope>NUCLEOTIDE SEQUENCE [LARGE SCALE GENOMIC DNA]</scope>
    <source>
        <strain evidence="2 3">PX506</strain>
        <tissue evidence="2">Whole organism</tissue>
    </source>
</reference>
<feature type="transmembrane region" description="Helical" evidence="1">
    <location>
        <begin position="57"/>
        <end position="77"/>
    </location>
</feature>
<name>A0A6A5H2J5_CAERE</name>
<evidence type="ECO:0000313" key="3">
    <source>
        <dbReference type="Proteomes" id="UP000483820"/>
    </source>
</evidence>
<comment type="caution">
    <text evidence="2">The sequence shown here is derived from an EMBL/GenBank/DDBJ whole genome shotgun (WGS) entry which is preliminary data.</text>
</comment>
<keyword evidence="1" id="KW-0812">Transmembrane</keyword>
<proteinExistence type="predicted"/>
<dbReference type="RefSeq" id="XP_003099468.2">
    <property type="nucleotide sequence ID" value="XM_003099420.2"/>
</dbReference>
<sequence>MMFLEIVYIVFTFFLASLSALFLSFSNHAYTLATSSVLTLYYFLVLMVGAKDNSRRVQIIHFLFCMLSLYILFDMLIYNKTLYQVDEVVFYMSLAGFFFHTILSYILEVTKKRYPEVLAESENGVIVVSKVEYFENGDVHVEFI</sequence>
<protein>
    <submittedName>
        <fullName evidence="2">Uncharacterized protein</fullName>
    </submittedName>
</protein>
<dbReference type="AlphaFoldDB" id="A0A6A5H2J5"/>
<gene>
    <name evidence="2" type="ORF">GCK72_008951</name>
</gene>
<dbReference type="EMBL" id="WUAV01000003">
    <property type="protein sequence ID" value="KAF1760702.1"/>
    <property type="molecule type" value="Genomic_DNA"/>
</dbReference>
<feature type="transmembrane region" description="Helical" evidence="1">
    <location>
        <begin position="31"/>
        <end position="50"/>
    </location>
</feature>
<keyword evidence="1" id="KW-0472">Membrane</keyword>
<keyword evidence="1" id="KW-1133">Transmembrane helix</keyword>
<dbReference type="CTD" id="9805392"/>
<dbReference type="KEGG" id="crq:GCK72_008951"/>
<dbReference type="GeneID" id="9805392"/>
<organism evidence="2 3">
    <name type="scientific">Caenorhabditis remanei</name>
    <name type="common">Caenorhabditis vulgaris</name>
    <dbReference type="NCBI Taxonomy" id="31234"/>
    <lineage>
        <taxon>Eukaryota</taxon>
        <taxon>Metazoa</taxon>
        <taxon>Ecdysozoa</taxon>
        <taxon>Nematoda</taxon>
        <taxon>Chromadorea</taxon>
        <taxon>Rhabditida</taxon>
        <taxon>Rhabditina</taxon>
        <taxon>Rhabditomorpha</taxon>
        <taxon>Rhabditoidea</taxon>
        <taxon>Rhabditidae</taxon>
        <taxon>Peloderinae</taxon>
        <taxon>Caenorhabditis</taxon>
    </lineage>
</organism>
<feature type="transmembrane region" description="Helical" evidence="1">
    <location>
        <begin position="7"/>
        <end position="25"/>
    </location>
</feature>
<feature type="transmembrane region" description="Helical" evidence="1">
    <location>
        <begin position="89"/>
        <end position="107"/>
    </location>
</feature>
<accession>A0A6A5H2J5</accession>
<dbReference type="Proteomes" id="UP000483820">
    <property type="component" value="Chromosome III"/>
</dbReference>
<evidence type="ECO:0000256" key="1">
    <source>
        <dbReference type="SAM" id="Phobius"/>
    </source>
</evidence>